<feature type="transmembrane region" description="Helical" evidence="6">
    <location>
        <begin position="177"/>
        <end position="201"/>
    </location>
</feature>
<dbReference type="EMBL" id="MEWR01000017">
    <property type="protein sequence ID" value="OGC81845.1"/>
    <property type="molecule type" value="Genomic_DNA"/>
</dbReference>
<proteinExistence type="predicted"/>
<dbReference type="Pfam" id="PF01943">
    <property type="entry name" value="Polysacc_synt"/>
    <property type="match status" value="1"/>
</dbReference>
<evidence type="ECO:0000256" key="5">
    <source>
        <dbReference type="ARBA" id="ARBA00023136"/>
    </source>
</evidence>
<keyword evidence="3 6" id="KW-0812">Transmembrane</keyword>
<dbReference type="PANTHER" id="PTHR30250">
    <property type="entry name" value="PST FAMILY PREDICTED COLANIC ACID TRANSPORTER"/>
    <property type="match status" value="1"/>
</dbReference>
<evidence type="ECO:0000256" key="2">
    <source>
        <dbReference type="ARBA" id="ARBA00022475"/>
    </source>
</evidence>
<sequence>MSIPNLSLAVLGKKIAFSTVVQYGGKLLQLVIGAIILKLISQYLSQSEYGVYGTIMEYALFFSMLANLGIFANVVRRMADAPRDGKIFLNALVLRIMTAISIFLTAILILLLGQGNDVFVFGSLLFLGALLFDYVTSVCDGMLQANYLMGRTTAALLLGRGLYLLLIWWSVQMATFSIPFAFLFNVIAALVTAAVSFYFVARKIDWSWKIDTKLMWSILITGLPFGIISIINSLYFRFLPDYFAHGALSDAEFGTFNISFRIAQVLALFSTFLMFSVLPGLKQFIDEKHWHKVKSLYKVVWKILLTVGALLVVFGGLFGEMVITLLTDKKYFLPEFWFLLPMMLLVAAISYGYDLILITLFALEHDMWLLKREFIALTIAGIVFACSWLVDDIPTKLLLIIAASLVGETTMVILGTRKIKEVLSSKF</sequence>
<dbReference type="Proteomes" id="UP000177614">
    <property type="component" value="Unassembled WGS sequence"/>
</dbReference>
<evidence type="ECO:0000256" key="1">
    <source>
        <dbReference type="ARBA" id="ARBA00004651"/>
    </source>
</evidence>
<evidence type="ECO:0000256" key="6">
    <source>
        <dbReference type="SAM" id="Phobius"/>
    </source>
</evidence>
<feature type="transmembrane region" description="Helical" evidence="6">
    <location>
        <begin position="148"/>
        <end position="171"/>
    </location>
</feature>
<feature type="transmembrane region" description="Helical" evidence="6">
    <location>
        <begin position="87"/>
        <end position="112"/>
    </location>
</feature>
<evidence type="ECO:0000256" key="3">
    <source>
        <dbReference type="ARBA" id="ARBA00022692"/>
    </source>
</evidence>
<feature type="transmembrane region" description="Helical" evidence="6">
    <location>
        <begin position="51"/>
        <end position="75"/>
    </location>
</feature>
<evidence type="ECO:0008006" key="9">
    <source>
        <dbReference type="Google" id="ProtNLM"/>
    </source>
</evidence>
<dbReference type="InterPro" id="IPR050833">
    <property type="entry name" value="Poly_Biosynth_Transport"/>
</dbReference>
<comment type="subcellular location">
    <subcellularLocation>
        <location evidence="1">Cell membrane</location>
        <topology evidence="1">Multi-pass membrane protein</topology>
    </subcellularLocation>
</comment>
<feature type="transmembrane region" description="Helical" evidence="6">
    <location>
        <begin position="118"/>
        <end position="136"/>
    </location>
</feature>
<organism evidence="7 8">
    <name type="scientific">Candidatus Abawacabacteria bacterium RBG_16_42_10</name>
    <dbReference type="NCBI Taxonomy" id="1817814"/>
    <lineage>
        <taxon>Bacteria</taxon>
        <taxon>Candidatus Abawacaibacteriota</taxon>
    </lineage>
</organism>
<gene>
    <name evidence="7" type="ORF">A2V81_03325</name>
</gene>
<reference evidence="7 8" key="1">
    <citation type="journal article" date="2016" name="Nat. Commun.">
        <title>Thousands of microbial genomes shed light on interconnected biogeochemical processes in an aquifer system.</title>
        <authorList>
            <person name="Anantharaman K."/>
            <person name="Brown C.T."/>
            <person name="Hug L.A."/>
            <person name="Sharon I."/>
            <person name="Castelle C.J."/>
            <person name="Probst A.J."/>
            <person name="Thomas B.C."/>
            <person name="Singh A."/>
            <person name="Wilkins M.J."/>
            <person name="Karaoz U."/>
            <person name="Brodie E.L."/>
            <person name="Williams K.H."/>
            <person name="Hubbard S.S."/>
            <person name="Banfield J.F."/>
        </authorList>
    </citation>
    <scope>NUCLEOTIDE SEQUENCE [LARGE SCALE GENOMIC DNA]</scope>
</reference>
<dbReference type="AlphaFoldDB" id="A0A1F4XJG0"/>
<evidence type="ECO:0000313" key="7">
    <source>
        <dbReference type="EMBL" id="OGC81845.1"/>
    </source>
</evidence>
<feature type="transmembrane region" description="Helical" evidence="6">
    <location>
        <begin position="299"/>
        <end position="318"/>
    </location>
</feature>
<name>A0A1F4XJG0_9BACT</name>
<accession>A0A1F4XJG0</accession>
<comment type="caution">
    <text evidence="7">The sequence shown here is derived from an EMBL/GenBank/DDBJ whole genome shotgun (WGS) entry which is preliminary data.</text>
</comment>
<keyword evidence="4 6" id="KW-1133">Transmembrane helix</keyword>
<feature type="transmembrane region" description="Helical" evidence="6">
    <location>
        <begin position="374"/>
        <end position="390"/>
    </location>
</feature>
<dbReference type="STRING" id="1817814.A2V81_03325"/>
<feature type="transmembrane region" description="Helical" evidence="6">
    <location>
        <begin position="258"/>
        <end position="278"/>
    </location>
</feature>
<dbReference type="GO" id="GO:0005886">
    <property type="term" value="C:plasma membrane"/>
    <property type="evidence" value="ECO:0007669"/>
    <property type="project" value="UniProtKB-SubCell"/>
</dbReference>
<dbReference type="PANTHER" id="PTHR30250:SF11">
    <property type="entry name" value="O-ANTIGEN TRANSPORTER-RELATED"/>
    <property type="match status" value="1"/>
</dbReference>
<evidence type="ECO:0000313" key="8">
    <source>
        <dbReference type="Proteomes" id="UP000177614"/>
    </source>
</evidence>
<keyword evidence="5 6" id="KW-0472">Membrane</keyword>
<feature type="transmembrane region" description="Helical" evidence="6">
    <location>
        <begin position="213"/>
        <end position="238"/>
    </location>
</feature>
<dbReference type="InterPro" id="IPR002797">
    <property type="entry name" value="Polysacc_synth"/>
</dbReference>
<evidence type="ECO:0000256" key="4">
    <source>
        <dbReference type="ARBA" id="ARBA00022989"/>
    </source>
</evidence>
<feature type="transmembrane region" description="Helical" evidence="6">
    <location>
        <begin position="396"/>
        <end position="416"/>
    </location>
</feature>
<keyword evidence="2" id="KW-1003">Cell membrane</keyword>
<feature type="transmembrane region" description="Helical" evidence="6">
    <location>
        <begin position="338"/>
        <end position="362"/>
    </location>
</feature>
<protein>
    <recommendedName>
        <fullName evidence="9">Polysaccharide biosynthesis protein C-terminal domain-containing protein</fullName>
    </recommendedName>
</protein>